<dbReference type="GO" id="GO:0016020">
    <property type="term" value="C:membrane"/>
    <property type="evidence" value="ECO:0007669"/>
    <property type="project" value="TreeGrafter"/>
</dbReference>
<accession>A0A1E4T1Y6</accession>
<dbReference type="InterPro" id="IPR022127">
    <property type="entry name" value="STIMATE/YPL162C"/>
</dbReference>
<reference evidence="3" key="1">
    <citation type="submission" date="2016-04" db="EMBL/GenBank/DDBJ databases">
        <title>Comparative genomics of biotechnologically important yeasts.</title>
        <authorList>
            <consortium name="DOE Joint Genome Institute"/>
            <person name="Riley R."/>
            <person name="Haridas S."/>
            <person name="Wolfe K.H."/>
            <person name="Lopes M.R."/>
            <person name="Hittinger C.T."/>
            <person name="Goker M."/>
            <person name="Salamov A."/>
            <person name="Wisecaver J."/>
            <person name="Long T.M."/>
            <person name="Aerts A.L."/>
            <person name="Barry K."/>
            <person name="Choi C."/>
            <person name="Clum A."/>
            <person name="Coughlan A.Y."/>
            <person name="Deshpande S."/>
            <person name="Douglass A.P."/>
            <person name="Hanson S.J."/>
            <person name="Klenk H.-P."/>
            <person name="Labutti K."/>
            <person name="Lapidus A."/>
            <person name="Lindquist E."/>
            <person name="Lipzen A."/>
            <person name="Meier-Kolthoff J.P."/>
            <person name="Ohm R.A."/>
            <person name="Otillar R.P."/>
            <person name="Pangilinan J."/>
            <person name="Peng Y."/>
            <person name="Rokas A."/>
            <person name="Rosa C.A."/>
            <person name="Scheuner C."/>
            <person name="Sibirny A.A."/>
            <person name="Slot J.C."/>
            <person name="Stielow J.B."/>
            <person name="Sun H."/>
            <person name="Kurtzman C.P."/>
            <person name="Blackwell M."/>
            <person name="Grigoriev I.V."/>
            <person name="Jeffries T.W."/>
        </authorList>
    </citation>
    <scope>NUCLEOTIDE SEQUENCE [LARGE SCALE GENOMIC DNA]</scope>
    <source>
        <strain evidence="3">NRRL YB-2248</strain>
    </source>
</reference>
<dbReference type="PANTHER" id="PTHR31735">
    <property type="entry name" value="VACUOLAR MEMBRANE PROTEIN YPL162C"/>
    <property type="match status" value="1"/>
</dbReference>
<keyword evidence="3" id="KW-1185">Reference proteome</keyword>
<feature type="transmembrane region" description="Helical" evidence="1">
    <location>
        <begin position="180"/>
        <end position="202"/>
    </location>
</feature>
<feature type="transmembrane region" description="Helical" evidence="1">
    <location>
        <begin position="6"/>
        <end position="27"/>
    </location>
</feature>
<evidence type="ECO:0000256" key="1">
    <source>
        <dbReference type="SAM" id="Phobius"/>
    </source>
</evidence>
<dbReference type="Pfam" id="PF12400">
    <property type="entry name" value="STIMATE"/>
    <property type="match status" value="1"/>
</dbReference>
<sequence length="211" mass="24279">DSCELLGPFALLVQALMGILALSSLVWKRSKEYPNRRPWKVWLFDVSKQVLGAFGIHMLNVFMRTGLPPDSKPRLPIDDGVDNPCDYYFLNILFDTTIGIPILWAVLYMVFNLARRAGIEGIVSGEYGSPPKYSYYSKQLGLYFVGLLSMKLIIYIMLIYCPFLVKFANWMLHWSDSSPNFQVGLVVFIFPLIMNTFQYYVIDNIIQSPEY</sequence>
<feature type="transmembrane region" description="Helical" evidence="1">
    <location>
        <begin position="140"/>
        <end position="160"/>
    </location>
</feature>
<proteinExistence type="predicted"/>
<dbReference type="OrthoDB" id="431202at2759"/>
<organism evidence="2 3">
    <name type="scientific">[Candida] arabinofermentans NRRL YB-2248</name>
    <dbReference type="NCBI Taxonomy" id="983967"/>
    <lineage>
        <taxon>Eukaryota</taxon>
        <taxon>Fungi</taxon>
        <taxon>Dikarya</taxon>
        <taxon>Ascomycota</taxon>
        <taxon>Saccharomycotina</taxon>
        <taxon>Pichiomycetes</taxon>
        <taxon>Pichiales</taxon>
        <taxon>Pichiaceae</taxon>
        <taxon>Ogataea</taxon>
        <taxon>Ogataea/Candida clade</taxon>
    </lineage>
</organism>
<dbReference type="STRING" id="983967.A0A1E4T1Y6"/>
<evidence type="ECO:0000313" key="2">
    <source>
        <dbReference type="EMBL" id="ODV85708.1"/>
    </source>
</evidence>
<protein>
    <submittedName>
        <fullName evidence="2">Uncharacterized protein</fullName>
    </submittedName>
</protein>
<feature type="non-terminal residue" evidence="2">
    <location>
        <position position="211"/>
    </location>
</feature>
<keyword evidence="1" id="KW-0812">Transmembrane</keyword>
<keyword evidence="1" id="KW-0472">Membrane</keyword>
<feature type="transmembrane region" description="Helical" evidence="1">
    <location>
        <begin position="87"/>
        <end position="111"/>
    </location>
</feature>
<feature type="non-terminal residue" evidence="2">
    <location>
        <position position="1"/>
    </location>
</feature>
<gene>
    <name evidence="2" type="ORF">CANARDRAFT_180115</name>
</gene>
<dbReference type="PANTHER" id="PTHR31735:SF1">
    <property type="entry name" value="VACUOLAR MEMBRANE PROTEIN YPL162C"/>
    <property type="match status" value="1"/>
</dbReference>
<evidence type="ECO:0000313" key="3">
    <source>
        <dbReference type="Proteomes" id="UP000094801"/>
    </source>
</evidence>
<name>A0A1E4T1Y6_9ASCO</name>
<dbReference type="Proteomes" id="UP000094801">
    <property type="component" value="Unassembled WGS sequence"/>
</dbReference>
<dbReference type="AlphaFoldDB" id="A0A1E4T1Y6"/>
<keyword evidence="1" id="KW-1133">Transmembrane helix</keyword>
<feature type="transmembrane region" description="Helical" evidence="1">
    <location>
        <begin position="48"/>
        <end position="67"/>
    </location>
</feature>
<dbReference type="EMBL" id="KV453851">
    <property type="protein sequence ID" value="ODV85708.1"/>
    <property type="molecule type" value="Genomic_DNA"/>
</dbReference>